<keyword evidence="10" id="KW-0670">Pyruvate</keyword>
<dbReference type="PANTHER" id="PTHR35809:SF1">
    <property type="entry name" value="ARCHAETIDYLSERINE DECARBOXYLASE PROENZYME-RELATED"/>
    <property type="match status" value="1"/>
</dbReference>
<keyword evidence="3" id="KW-0210">Decarboxylase</keyword>
<keyword evidence="11" id="KW-0812">Transmembrane</keyword>
<dbReference type="HAMAP" id="MF_00664">
    <property type="entry name" value="PS_decarb_PSD_A"/>
    <property type="match status" value="1"/>
</dbReference>
<dbReference type="AlphaFoldDB" id="A0A644VU80"/>
<organism evidence="12">
    <name type="scientific">bioreactor metagenome</name>
    <dbReference type="NCBI Taxonomy" id="1076179"/>
    <lineage>
        <taxon>unclassified sequences</taxon>
        <taxon>metagenomes</taxon>
        <taxon>ecological metagenomes</taxon>
    </lineage>
</organism>
<keyword evidence="4" id="KW-0443">Lipid metabolism</keyword>
<keyword evidence="5 11" id="KW-0472">Membrane</keyword>
<feature type="transmembrane region" description="Helical" evidence="11">
    <location>
        <begin position="36"/>
        <end position="55"/>
    </location>
</feature>
<evidence type="ECO:0000256" key="7">
    <source>
        <dbReference type="ARBA" id="ARBA00023209"/>
    </source>
</evidence>
<evidence type="ECO:0000256" key="5">
    <source>
        <dbReference type="ARBA" id="ARBA00023136"/>
    </source>
</evidence>
<dbReference type="InterPro" id="IPR033175">
    <property type="entry name" value="PSD-A"/>
</dbReference>
<name>A0A644VU80_9ZZZZ</name>
<gene>
    <name evidence="12" type="primary">psd_13</name>
    <name evidence="12" type="ORF">SDC9_40926</name>
</gene>
<proteinExistence type="inferred from homology"/>
<keyword evidence="6" id="KW-0865">Zymogen</keyword>
<evidence type="ECO:0000256" key="2">
    <source>
        <dbReference type="ARBA" id="ARBA00022516"/>
    </source>
</evidence>
<evidence type="ECO:0000256" key="9">
    <source>
        <dbReference type="ARBA" id="ARBA00023264"/>
    </source>
</evidence>
<dbReference type="GO" id="GO:0008654">
    <property type="term" value="P:phospholipid biosynthetic process"/>
    <property type="evidence" value="ECO:0007669"/>
    <property type="project" value="UniProtKB-KW"/>
</dbReference>
<dbReference type="EMBL" id="VSSQ01000441">
    <property type="protein sequence ID" value="MPL94770.1"/>
    <property type="molecule type" value="Genomic_DNA"/>
</dbReference>
<evidence type="ECO:0000313" key="12">
    <source>
        <dbReference type="EMBL" id="MPL94770.1"/>
    </source>
</evidence>
<keyword evidence="1" id="KW-1003">Cell membrane</keyword>
<dbReference type="NCBIfam" id="NF003678">
    <property type="entry name" value="PRK05305.1-2"/>
    <property type="match status" value="1"/>
</dbReference>
<keyword evidence="11" id="KW-1133">Transmembrane helix</keyword>
<dbReference type="InterPro" id="IPR003817">
    <property type="entry name" value="PS_Dcarbxylase"/>
</dbReference>
<evidence type="ECO:0000256" key="8">
    <source>
        <dbReference type="ARBA" id="ARBA00023239"/>
    </source>
</evidence>
<comment type="caution">
    <text evidence="12">The sequence shown here is derived from an EMBL/GenBank/DDBJ whole genome shotgun (WGS) entry which is preliminary data.</text>
</comment>
<evidence type="ECO:0000256" key="11">
    <source>
        <dbReference type="SAM" id="Phobius"/>
    </source>
</evidence>
<dbReference type="Pfam" id="PF02666">
    <property type="entry name" value="PS_Dcarbxylase"/>
    <property type="match status" value="1"/>
</dbReference>
<protein>
    <submittedName>
        <fullName evidence="12">Phosphatidylserine decarboxylase proenzyme</fullName>
        <ecNumber evidence="12">4.1.1.65</ecNumber>
    </submittedName>
</protein>
<dbReference type="GO" id="GO:0004609">
    <property type="term" value="F:phosphatidylserine decarboxylase activity"/>
    <property type="evidence" value="ECO:0007669"/>
    <property type="project" value="UniProtKB-EC"/>
</dbReference>
<keyword evidence="2" id="KW-0444">Lipid biosynthesis</keyword>
<reference evidence="12" key="1">
    <citation type="submission" date="2019-08" db="EMBL/GenBank/DDBJ databases">
        <authorList>
            <person name="Kucharzyk K."/>
            <person name="Murdoch R.W."/>
            <person name="Higgins S."/>
            <person name="Loffler F."/>
        </authorList>
    </citation>
    <scope>NUCLEOTIDE SEQUENCE</scope>
</reference>
<feature type="transmembrane region" description="Helical" evidence="11">
    <location>
        <begin position="12"/>
        <end position="30"/>
    </location>
</feature>
<keyword evidence="8 12" id="KW-0456">Lyase</keyword>
<evidence type="ECO:0000256" key="3">
    <source>
        <dbReference type="ARBA" id="ARBA00022793"/>
    </source>
</evidence>
<keyword evidence="7" id="KW-0594">Phospholipid biosynthesis</keyword>
<sequence length="222" mass="25101">MKYIKIHKEGRLILLILIFILFAINMLVYLRFPNVLLAITTIISGGIMVFFTYFFRNPTRVVEIDDPSLIVAPADGTVVVVEPTEELEYFGDKRIQVSIFMSVFDVHANWYPVAGTVLSTKHHKGRHMAAYLPKSSHENERSTIIIETPSKTQILVRQIAGALARRIVTYAHPGKSCHLNEHLGFIKFGSRVDMFLPLDAEIYVTVGEETTGNETIIARLNE</sequence>
<evidence type="ECO:0000256" key="4">
    <source>
        <dbReference type="ARBA" id="ARBA00023098"/>
    </source>
</evidence>
<evidence type="ECO:0000256" key="1">
    <source>
        <dbReference type="ARBA" id="ARBA00022475"/>
    </source>
</evidence>
<evidence type="ECO:0000256" key="6">
    <source>
        <dbReference type="ARBA" id="ARBA00023145"/>
    </source>
</evidence>
<dbReference type="PANTHER" id="PTHR35809">
    <property type="entry name" value="ARCHAETIDYLSERINE DECARBOXYLASE PROENZYME-RELATED"/>
    <property type="match status" value="1"/>
</dbReference>
<keyword evidence="9" id="KW-1208">Phospholipid metabolism</keyword>
<evidence type="ECO:0000256" key="10">
    <source>
        <dbReference type="ARBA" id="ARBA00023317"/>
    </source>
</evidence>
<accession>A0A644VU80</accession>
<dbReference type="EC" id="4.1.1.65" evidence="12"/>